<dbReference type="InterPro" id="IPR038379">
    <property type="entry name" value="SecE_sf"/>
</dbReference>
<keyword evidence="2 9" id="KW-0813">Transport</keyword>
<dbReference type="EMBL" id="BAABJH010000007">
    <property type="protein sequence ID" value="GAA4900009.1"/>
    <property type="molecule type" value="Genomic_DNA"/>
</dbReference>
<evidence type="ECO:0000313" key="10">
    <source>
        <dbReference type="EMBL" id="GAA4900009.1"/>
    </source>
</evidence>
<dbReference type="PANTHER" id="PTHR33910">
    <property type="entry name" value="PROTEIN TRANSLOCASE SUBUNIT SECE"/>
    <property type="match status" value="1"/>
</dbReference>
<evidence type="ECO:0000256" key="3">
    <source>
        <dbReference type="ARBA" id="ARBA00022475"/>
    </source>
</evidence>
<evidence type="ECO:0000256" key="8">
    <source>
        <dbReference type="ARBA" id="ARBA00023136"/>
    </source>
</evidence>
<evidence type="ECO:0000256" key="5">
    <source>
        <dbReference type="ARBA" id="ARBA00022927"/>
    </source>
</evidence>
<name>A0ABP9FDS2_9FLAO</name>
<evidence type="ECO:0000313" key="11">
    <source>
        <dbReference type="Proteomes" id="UP001500433"/>
    </source>
</evidence>
<dbReference type="Proteomes" id="UP001500433">
    <property type="component" value="Unassembled WGS sequence"/>
</dbReference>
<comment type="subunit">
    <text evidence="9">Component of the Sec protein translocase complex. Heterotrimer consisting of SecY, SecE and SecG subunits. The heterotrimers can form oligomers, although 1 heterotrimer is thought to be able to translocate proteins. Interacts with the ribosome. Interacts with SecDF, and other proteins may be involved. Interacts with SecA.</text>
</comment>
<comment type="caution">
    <text evidence="10">The sequence shown here is derived from an EMBL/GenBank/DDBJ whole genome shotgun (WGS) entry which is preliminary data.</text>
</comment>
<feature type="transmembrane region" description="Helical" evidence="9">
    <location>
        <begin position="43"/>
        <end position="64"/>
    </location>
</feature>
<keyword evidence="7 9" id="KW-0811">Translocation</keyword>
<dbReference type="Gene3D" id="1.20.5.1030">
    <property type="entry name" value="Preprotein translocase secy subunit"/>
    <property type="match status" value="1"/>
</dbReference>
<reference evidence="11" key="1">
    <citation type="journal article" date="2019" name="Int. J. Syst. Evol. Microbiol.">
        <title>The Global Catalogue of Microorganisms (GCM) 10K type strain sequencing project: providing services to taxonomists for standard genome sequencing and annotation.</title>
        <authorList>
            <consortium name="The Broad Institute Genomics Platform"/>
            <consortium name="The Broad Institute Genome Sequencing Center for Infectious Disease"/>
            <person name="Wu L."/>
            <person name="Ma J."/>
        </authorList>
    </citation>
    <scope>NUCLEOTIDE SEQUENCE [LARGE SCALE GENOMIC DNA]</scope>
    <source>
        <strain evidence="11">JCM 18274</strain>
    </source>
</reference>
<evidence type="ECO:0000256" key="2">
    <source>
        <dbReference type="ARBA" id="ARBA00022448"/>
    </source>
</evidence>
<evidence type="ECO:0000256" key="7">
    <source>
        <dbReference type="ARBA" id="ARBA00023010"/>
    </source>
</evidence>
<organism evidence="10 11">
    <name type="scientific">Flaviramulus aquimarinus</name>
    <dbReference type="NCBI Taxonomy" id="1170456"/>
    <lineage>
        <taxon>Bacteria</taxon>
        <taxon>Pseudomonadati</taxon>
        <taxon>Bacteroidota</taxon>
        <taxon>Flavobacteriia</taxon>
        <taxon>Flavobacteriales</taxon>
        <taxon>Flavobacteriaceae</taxon>
        <taxon>Flaviramulus</taxon>
    </lineage>
</organism>
<keyword evidence="3 9" id="KW-1003">Cell membrane</keyword>
<evidence type="ECO:0000256" key="6">
    <source>
        <dbReference type="ARBA" id="ARBA00022989"/>
    </source>
</evidence>
<keyword evidence="4 9" id="KW-0812">Transmembrane</keyword>
<evidence type="ECO:0000256" key="9">
    <source>
        <dbReference type="HAMAP-Rule" id="MF_00422"/>
    </source>
</evidence>
<gene>
    <name evidence="9 10" type="primary">secE</name>
    <name evidence="10" type="ORF">GCM10023311_26800</name>
</gene>
<dbReference type="NCBIfam" id="TIGR00964">
    <property type="entry name" value="secE_bact"/>
    <property type="match status" value="1"/>
</dbReference>
<comment type="subcellular location">
    <subcellularLocation>
        <location evidence="9">Cell membrane</location>
        <topology evidence="9">Single-pass membrane protein</topology>
    </subcellularLocation>
    <subcellularLocation>
        <location evidence="1">Membrane</location>
    </subcellularLocation>
</comment>
<keyword evidence="6 9" id="KW-1133">Transmembrane helix</keyword>
<dbReference type="InterPro" id="IPR001901">
    <property type="entry name" value="Translocase_SecE/Sec61-g"/>
</dbReference>
<keyword evidence="5 9" id="KW-0653">Protein transport</keyword>
<sequence length="81" mass="9231">MQYKIECHLDLKENNNMAGIVNYIKESFGELKNNVTWPTWAEAQSLTVLVAVFSIIFSLAIWGVDTVFSKVIAAYFQWING</sequence>
<comment type="similarity">
    <text evidence="9">Belongs to the SecE/SEC61-gamma family.</text>
</comment>
<evidence type="ECO:0000256" key="4">
    <source>
        <dbReference type="ARBA" id="ARBA00022692"/>
    </source>
</evidence>
<comment type="function">
    <text evidence="9">Essential subunit of the Sec protein translocation channel SecYEG. Clamps together the 2 halves of SecY. May contact the channel plug during translocation.</text>
</comment>
<keyword evidence="11" id="KW-1185">Reference proteome</keyword>
<dbReference type="PANTHER" id="PTHR33910:SF1">
    <property type="entry name" value="PROTEIN TRANSLOCASE SUBUNIT SECE"/>
    <property type="match status" value="1"/>
</dbReference>
<dbReference type="InterPro" id="IPR005807">
    <property type="entry name" value="SecE_bac"/>
</dbReference>
<keyword evidence="8 9" id="KW-0472">Membrane</keyword>
<protein>
    <recommendedName>
        <fullName evidence="9">Protein translocase subunit SecE</fullName>
    </recommendedName>
</protein>
<proteinExistence type="inferred from homology"/>
<accession>A0ABP9FDS2</accession>
<dbReference type="HAMAP" id="MF_00422">
    <property type="entry name" value="SecE"/>
    <property type="match status" value="1"/>
</dbReference>
<evidence type="ECO:0000256" key="1">
    <source>
        <dbReference type="ARBA" id="ARBA00004370"/>
    </source>
</evidence>
<dbReference type="Pfam" id="PF00584">
    <property type="entry name" value="SecE"/>
    <property type="match status" value="1"/>
</dbReference>